<dbReference type="InterPro" id="IPR050161">
    <property type="entry name" value="Siro_Cobalamin_biosynth"/>
</dbReference>
<keyword evidence="5" id="KW-0949">S-adenosyl-L-methionine</keyword>
<evidence type="ECO:0000313" key="12">
    <source>
        <dbReference type="Proteomes" id="UP000184608"/>
    </source>
</evidence>
<evidence type="ECO:0000256" key="9">
    <source>
        <dbReference type="RuleBase" id="RU003960"/>
    </source>
</evidence>
<dbReference type="InterPro" id="IPR006366">
    <property type="entry name" value="CobA/CysG_C"/>
</dbReference>
<accession>A0A1M6ABS3</accession>
<dbReference type="Gene3D" id="3.40.1010.10">
    <property type="entry name" value="Cobalt-precorrin-4 Transmethylase, Domain 1"/>
    <property type="match status" value="1"/>
</dbReference>
<organism evidence="11 12">
    <name type="scientific">Vibrio aerogenes CECT 7868</name>
    <dbReference type="NCBI Taxonomy" id="1216006"/>
    <lineage>
        <taxon>Bacteria</taxon>
        <taxon>Pseudomonadati</taxon>
        <taxon>Pseudomonadota</taxon>
        <taxon>Gammaproteobacteria</taxon>
        <taxon>Vibrionales</taxon>
        <taxon>Vibrionaceae</taxon>
        <taxon>Vibrio</taxon>
    </lineage>
</organism>
<evidence type="ECO:0000256" key="1">
    <source>
        <dbReference type="ARBA" id="ARBA00005879"/>
    </source>
</evidence>
<keyword evidence="4 9" id="KW-0808">Transferase</keyword>
<dbReference type="InterPro" id="IPR014776">
    <property type="entry name" value="4pyrrole_Mease_sub2"/>
</dbReference>
<dbReference type="InterPro" id="IPR014777">
    <property type="entry name" value="4pyrrole_Mease_sub1"/>
</dbReference>
<evidence type="ECO:0000256" key="4">
    <source>
        <dbReference type="ARBA" id="ARBA00022679"/>
    </source>
</evidence>
<evidence type="ECO:0000256" key="2">
    <source>
        <dbReference type="ARBA" id="ARBA00012162"/>
    </source>
</evidence>
<comment type="pathway">
    <text evidence="7">Porphyrin-containing compound metabolism; siroheme biosynthesis; precorrin-2 from uroporphyrinogen III: step 1/1.</text>
</comment>
<dbReference type="STRING" id="1216006.VA7868_03536"/>
<dbReference type="FunFam" id="3.40.1010.10:FF:000001">
    <property type="entry name" value="Siroheme synthase"/>
    <property type="match status" value="1"/>
</dbReference>
<dbReference type="InterPro" id="IPR035996">
    <property type="entry name" value="4pyrrol_Methylase_sf"/>
</dbReference>
<dbReference type="PANTHER" id="PTHR45790">
    <property type="entry name" value="SIROHEME SYNTHASE-RELATED"/>
    <property type="match status" value="1"/>
</dbReference>
<feature type="domain" description="Tetrapyrrole methylase" evidence="10">
    <location>
        <begin position="5"/>
        <end position="214"/>
    </location>
</feature>
<name>A0A1M6ABS3_9VIBR</name>
<keyword evidence="6" id="KW-0627">Porphyrin biosynthesis</keyword>
<dbReference type="EC" id="2.1.1.107" evidence="2"/>
<dbReference type="CDD" id="cd11642">
    <property type="entry name" value="SUMT"/>
    <property type="match status" value="1"/>
</dbReference>
<evidence type="ECO:0000256" key="3">
    <source>
        <dbReference type="ARBA" id="ARBA00022603"/>
    </source>
</evidence>
<dbReference type="Gene3D" id="3.30.950.10">
    <property type="entry name" value="Methyltransferase, Cobalt-precorrin-4 Transmethylase, Domain 2"/>
    <property type="match status" value="1"/>
</dbReference>
<comment type="similarity">
    <text evidence="1 9">Belongs to the precorrin methyltransferase family.</text>
</comment>
<dbReference type="OrthoDB" id="9815856at2"/>
<reference evidence="11 12" key="1">
    <citation type="submission" date="2016-11" db="EMBL/GenBank/DDBJ databases">
        <authorList>
            <person name="Jaros S."/>
            <person name="Januszkiewicz K."/>
            <person name="Wedrychowicz H."/>
        </authorList>
    </citation>
    <scope>NUCLEOTIDE SEQUENCE [LARGE SCALE GENOMIC DNA]</scope>
    <source>
        <strain evidence="11 12">CECT 7868</strain>
    </source>
</reference>
<evidence type="ECO:0000259" key="10">
    <source>
        <dbReference type="Pfam" id="PF00590"/>
    </source>
</evidence>
<dbReference type="PROSITE" id="PS00840">
    <property type="entry name" value="SUMT_2"/>
    <property type="match status" value="1"/>
</dbReference>
<keyword evidence="3 9" id="KW-0489">Methyltransferase</keyword>
<dbReference type="Proteomes" id="UP000184608">
    <property type="component" value="Unassembled WGS sequence"/>
</dbReference>
<dbReference type="GO" id="GO:0019354">
    <property type="term" value="P:siroheme biosynthetic process"/>
    <property type="evidence" value="ECO:0007669"/>
    <property type="project" value="UniProtKB-UniPathway"/>
</dbReference>
<comment type="pathway">
    <text evidence="8">Cofactor biosynthesis; adenosylcobalamin biosynthesis; precorrin-2 from uroporphyrinogen III: step 1/1.</text>
</comment>
<dbReference type="GO" id="GO:0032259">
    <property type="term" value="P:methylation"/>
    <property type="evidence" value="ECO:0007669"/>
    <property type="project" value="UniProtKB-KW"/>
</dbReference>
<evidence type="ECO:0000256" key="6">
    <source>
        <dbReference type="ARBA" id="ARBA00023244"/>
    </source>
</evidence>
<evidence type="ECO:0000256" key="5">
    <source>
        <dbReference type="ARBA" id="ARBA00022691"/>
    </source>
</evidence>
<dbReference type="GO" id="GO:0004851">
    <property type="term" value="F:uroporphyrin-III C-methyltransferase activity"/>
    <property type="evidence" value="ECO:0007669"/>
    <property type="project" value="UniProtKB-EC"/>
</dbReference>
<dbReference type="NCBIfam" id="NF004790">
    <property type="entry name" value="PRK06136.1"/>
    <property type="match status" value="1"/>
</dbReference>
<keyword evidence="12" id="KW-1185">Reference proteome</keyword>
<protein>
    <recommendedName>
        <fullName evidence="2">uroporphyrinogen-III C-methyltransferase</fullName>
        <ecNumber evidence="2">2.1.1.107</ecNumber>
    </recommendedName>
</protein>
<dbReference type="NCBIfam" id="TIGR01469">
    <property type="entry name" value="cobA_cysG_Cterm"/>
    <property type="match status" value="1"/>
</dbReference>
<gene>
    <name evidence="11" type="primary">nasF</name>
    <name evidence="11" type="ORF">VA7868_03536</name>
</gene>
<sequence>MNQGKVYLIGAGPGDPGLLTCRAKQLLADCDVVCYDKLVSAAILATIPAHVPLHQVGYRGYQGTHIDYGMHPDVMAFALKGMRVARLKAGDPCIFGRTTEECRDLKQNGIPYEIVPGITAALGAAAYSGFPLTSCGMASGVTFVSGHKNTKALSALSRLGPDCGTLVLYMGAKKLAEHLRSLVENGQSKHTPIAFISSATSADHGCITGTLETIADQVKQAGYQGPALVIIGEVVALADELDWRQQLPLAGVRILVCGQYEAVTLLRDAGAEVIVVASSPVQSLIDREALAHLSSLPELGFSDLPAFRTWWRAVQQHHWDIRKFSMPLGSENRDVRKALNAMGLCPQHLSDKAMTLTLSEEQAFRDKAHFYLAGRVVSQPQPYALPKVEWVLVDNLAVFRSIAQHHPEAVQQAQLVPLNEAVRTWALAHDYLTERDHMPDFVDAADCSGLGEKADVA</sequence>
<evidence type="ECO:0000256" key="8">
    <source>
        <dbReference type="ARBA" id="ARBA00060548"/>
    </source>
</evidence>
<evidence type="ECO:0000313" key="11">
    <source>
        <dbReference type="EMBL" id="SHI33936.1"/>
    </source>
</evidence>
<dbReference type="PANTHER" id="PTHR45790:SF3">
    <property type="entry name" value="S-ADENOSYL-L-METHIONINE-DEPENDENT UROPORPHYRINOGEN III METHYLTRANSFERASE, CHLOROPLASTIC"/>
    <property type="match status" value="1"/>
</dbReference>
<dbReference type="InterPro" id="IPR003043">
    <property type="entry name" value="Uropor_MeTrfase_CS"/>
</dbReference>
<dbReference type="Pfam" id="PF00590">
    <property type="entry name" value="TP_methylase"/>
    <property type="match status" value="1"/>
</dbReference>
<proteinExistence type="inferred from homology"/>
<dbReference type="SUPFAM" id="SSF53790">
    <property type="entry name" value="Tetrapyrrole methylase"/>
    <property type="match status" value="1"/>
</dbReference>
<dbReference type="RefSeq" id="WP_084193460.1">
    <property type="nucleotide sequence ID" value="NZ_FQXZ01000039.1"/>
</dbReference>
<evidence type="ECO:0000256" key="7">
    <source>
        <dbReference type="ARBA" id="ARBA00025705"/>
    </source>
</evidence>
<dbReference type="EMBL" id="FQXZ01000039">
    <property type="protein sequence ID" value="SHI33936.1"/>
    <property type="molecule type" value="Genomic_DNA"/>
</dbReference>
<dbReference type="InterPro" id="IPR000878">
    <property type="entry name" value="4pyrrol_Mease"/>
</dbReference>
<dbReference type="AlphaFoldDB" id="A0A1M6ABS3"/>
<dbReference type="UniPathway" id="UPA00262">
    <property type="reaction ID" value="UER00211"/>
</dbReference>